<gene>
    <name evidence="3" type="ORF">LCGC14_2671730</name>
</gene>
<dbReference type="Gene3D" id="3.40.50.850">
    <property type="entry name" value="Isochorismatase-like"/>
    <property type="match status" value="1"/>
</dbReference>
<evidence type="ECO:0000256" key="1">
    <source>
        <dbReference type="ARBA" id="ARBA00006336"/>
    </source>
</evidence>
<dbReference type="PANTHER" id="PTHR11080">
    <property type="entry name" value="PYRAZINAMIDASE/NICOTINAMIDASE"/>
    <property type="match status" value="1"/>
</dbReference>
<evidence type="ECO:0000256" key="2">
    <source>
        <dbReference type="ARBA" id="ARBA00022801"/>
    </source>
</evidence>
<comment type="similarity">
    <text evidence="1">Belongs to the isochorismatase family.</text>
</comment>
<accession>A0A0F8ZNX3</accession>
<dbReference type="EMBL" id="LAZR01046865">
    <property type="protein sequence ID" value="KKK95543.1"/>
    <property type="molecule type" value="Genomic_DNA"/>
</dbReference>
<proteinExistence type="inferred from homology"/>
<dbReference type="AlphaFoldDB" id="A0A0F8ZNX3"/>
<dbReference type="InterPro" id="IPR052347">
    <property type="entry name" value="Isochorismatase_Nicotinamidase"/>
</dbReference>
<reference evidence="3" key="1">
    <citation type="journal article" date="2015" name="Nature">
        <title>Complex archaea that bridge the gap between prokaryotes and eukaryotes.</title>
        <authorList>
            <person name="Spang A."/>
            <person name="Saw J.H."/>
            <person name="Jorgensen S.L."/>
            <person name="Zaremba-Niedzwiedzka K."/>
            <person name="Martijn J."/>
            <person name="Lind A.E."/>
            <person name="van Eijk R."/>
            <person name="Schleper C."/>
            <person name="Guy L."/>
            <person name="Ettema T.J."/>
        </authorList>
    </citation>
    <scope>NUCLEOTIDE SEQUENCE</scope>
</reference>
<keyword evidence="2" id="KW-0378">Hydrolase</keyword>
<dbReference type="SUPFAM" id="SSF52499">
    <property type="entry name" value="Isochorismatase-like hydrolases"/>
    <property type="match status" value="1"/>
</dbReference>
<comment type="caution">
    <text evidence="3">The sequence shown here is derived from an EMBL/GenBank/DDBJ whole genome shotgun (WGS) entry which is preliminary data.</text>
</comment>
<dbReference type="GO" id="GO:0016787">
    <property type="term" value="F:hydrolase activity"/>
    <property type="evidence" value="ECO:0007669"/>
    <property type="project" value="UniProtKB-KW"/>
</dbReference>
<organism evidence="3">
    <name type="scientific">marine sediment metagenome</name>
    <dbReference type="NCBI Taxonomy" id="412755"/>
    <lineage>
        <taxon>unclassified sequences</taxon>
        <taxon>metagenomes</taxon>
        <taxon>ecological metagenomes</taxon>
    </lineage>
</organism>
<evidence type="ECO:0008006" key="4">
    <source>
        <dbReference type="Google" id="ProtNLM"/>
    </source>
</evidence>
<evidence type="ECO:0000313" key="3">
    <source>
        <dbReference type="EMBL" id="KKK95543.1"/>
    </source>
</evidence>
<dbReference type="InterPro" id="IPR036380">
    <property type="entry name" value="Isochorismatase-like_sf"/>
</dbReference>
<protein>
    <recommendedName>
        <fullName evidence="4">Isochorismatase-like domain-containing protein</fullName>
    </recommendedName>
</protein>
<dbReference type="PANTHER" id="PTHR11080:SF2">
    <property type="entry name" value="LD05707P"/>
    <property type="match status" value="1"/>
</dbReference>
<name>A0A0F8ZNX3_9ZZZZ</name>
<sequence>MAKRTELIIIDPQVDFCEPATGIGDPNRGSLCVDNADQDMIRLAAMIRKMGDRISQIHVTLDSHHLFDVAHPLFWINSKGDHPKWFTVITASDVANGVWIPVIVQKTQKMIDYTRKLEEGGRYPLCIWPPHCLIGSKGQMVYPPLFEALLEWETPRPRVINYVTKGSNIWTEHYSAVKAEVPDPEDPSTQLNTDFIDPLEEADIIYLAGEAGSHCLANTGRDIVKGFSDESFIKKIILLEDATSPVKGYEQLQTDFISEMAEKGMQVATTTDF</sequence>